<dbReference type="RefSeq" id="WP_073340519.1">
    <property type="nucleotide sequence ID" value="NZ_FQXM01000031.1"/>
</dbReference>
<feature type="modified residue" description="4-aspartylphosphate" evidence="8">
    <location>
        <position position="53"/>
    </location>
</feature>
<dbReference type="FunFam" id="3.40.50.2300:FF:000001">
    <property type="entry name" value="DNA-binding response regulator PhoB"/>
    <property type="match status" value="1"/>
</dbReference>
<dbReference type="InterPro" id="IPR039420">
    <property type="entry name" value="WalR-like"/>
</dbReference>
<dbReference type="InterPro" id="IPR001867">
    <property type="entry name" value="OmpR/PhoB-type_DNA-bd"/>
</dbReference>
<dbReference type="CDD" id="cd00383">
    <property type="entry name" value="trans_reg_C"/>
    <property type="match status" value="1"/>
</dbReference>
<evidence type="ECO:0000256" key="4">
    <source>
        <dbReference type="ARBA" id="ARBA00023015"/>
    </source>
</evidence>
<dbReference type="Pfam" id="PF00072">
    <property type="entry name" value="Response_reg"/>
    <property type="match status" value="1"/>
</dbReference>
<evidence type="ECO:0000313" key="13">
    <source>
        <dbReference type="Proteomes" id="UP000184447"/>
    </source>
</evidence>
<keyword evidence="4" id="KW-0805">Transcription regulation</keyword>
<sequence length="226" mass="26157">MAHKILIVEDEIKLARFIQLELKYEGYAAEIETDGRKALNSALENNFDIILLDIMLPSLSGLEVLRRLRQSSKVPVILLTAKDEISDKVTGLDYGADDYITKPFAIEELLARIRVTLRHQIPMEQSSDLYIIEKLQLDGNSYTVTYNSTPIELTKTEFQLLKYLFQNKNIVLSREKIVSKVWGYDYYGDSNIVDVYITYLRNKIHKFTPKKFIHTIRGVGYTLKDE</sequence>
<dbReference type="Proteomes" id="UP000184447">
    <property type="component" value="Unassembled WGS sequence"/>
</dbReference>
<dbReference type="Pfam" id="PF00486">
    <property type="entry name" value="Trans_reg_C"/>
    <property type="match status" value="1"/>
</dbReference>
<name>A0A1M5XLG7_9CLOT</name>
<dbReference type="InterPro" id="IPR016032">
    <property type="entry name" value="Sig_transdc_resp-reg_C-effctor"/>
</dbReference>
<evidence type="ECO:0000256" key="3">
    <source>
        <dbReference type="ARBA" id="ARBA00023012"/>
    </source>
</evidence>
<dbReference type="Gene3D" id="1.10.10.10">
    <property type="entry name" value="Winged helix-like DNA-binding domain superfamily/Winged helix DNA-binding domain"/>
    <property type="match status" value="1"/>
</dbReference>
<feature type="domain" description="Response regulatory" evidence="10">
    <location>
        <begin position="4"/>
        <end position="117"/>
    </location>
</feature>
<dbReference type="PANTHER" id="PTHR48111:SF22">
    <property type="entry name" value="REGULATOR OF RPOS"/>
    <property type="match status" value="1"/>
</dbReference>
<dbReference type="GO" id="GO:0006355">
    <property type="term" value="P:regulation of DNA-templated transcription"/>
    <property type="evidence" value="ECO:0007669"/>
    <property type="project" value="InterPro"/>
</dbReference>
<dbReference type="GO" id="GO:0005829">
    <property type="term" value="C:cytosol"/>
    <property type="evidence" value="ECO:0007669"/>
    <property type="project" value="TreeGrafter"/>
</dbReference>
<dbReference type="Gene3D" id="6.10.250.690">
    <property type="match status" value="1"/>
</dbReference>
<keyword evidence="3" id="KW-0902">Two-component regulatory system</keyword>
<dbReference type="InterPro" id="IPR001789">
    <property type="entry name" value="Sig_transdc_resp-reg_receiver"/>
</dbReference>
<protein>
    <recommendedName>
        <fullName evidence="1">Stage 0 sporulation protein A homolog</fullName>
    </recommendedName>
</protein>
<evidence type="ECO:0000313" key="12">
    <source>
        <dbReference type="EMBL" id="SHI00103.1"/>
    </source>
</evidence>
<dbReference type="STRING" id="1121316.SAMN02745207_03713"/>
<dbReference type="GO" id="GO:0032993">
    <property type="term" value="C:protein-DNA complex"/>
    <property type="evidence" value="ECO:0007669"/>
    <property type="project" value="TreeGrafter"/>
</dbReference>
<feature type="domain" description="OmpR/PhoB-type" evidence="11">
    <location>
        <begin position="127"/>
        <end position="225"/>
    </location>
</feature>
<evidence type="ECO:0000259" key="11">
    <source>
        <dbReference type="PROSITE" id="PS51755"/>
    </source>
</evidence>
<evidence type="ECO:0000259" key="10">
    <source>
        <dbReference type="PROSITE" id="PS50110"/>
    </source>
</evidence>
<dbReference type="GO" id="GO:0000976">
    <property type="term" value="F:transcription cis-regulatory region binding"/>
    <property type="evidence" value="ECO:0007669"/>
    <property type="project" value="TreeGrafter"/>
</dbReference>
<evidence type="ECO:0000256" key="9">
    <source>
        <dbReference type="PROSITE-ProRule" id="PRU01091"/>
    </source>
</evidence>
<dbReference type="FunFam" id="1.10.10.10:FF:000005">
    <property type="entry name" value="Two-component system response regulator"/>
    <property type="match status" value="1"/>
</dbReference>
<keyword evidence="5 9" id="KW-0238">DNA-binding</keyword>
<keyword evidence="6" id="KW-0804">Transcription</keyword>
<evidence type="ECO:0000256" key="8">
    <source>
        <dbReference type="PROSITE-ProRule" id="PRU00169"/>
    </source>
</evidence>
<reference evidence="12 13" key="1">
    <citation type="submission" date="2016-11" db="EMBL/GenBank/DDBJ databases">
        <authorList>
            <person name="Jaros S."/>
            <person name="Januszkiewicz K."/>
            <person name="Wedrychowicz H."/>
        </authorList>
    </citation>
    <scope>NUCLEOTIDE SEQUENCE [LARGE SCALE GENOMIC DNA]</scope>
    <source>
        <strain evidence="12 13">DSM 8605</strain>
    </source>
</reference>
<dbReference type="AlphaFoldDB" id="A0A1M5XLG7"/>
<evidence type="ECO:0000256" key="2">
    <source>
        <dbReference type="ARBA" id="ARBA00022553"/>
    </source>
</evidence>
<dbReference type="OrthoDB" id="9790442at2"/>
<evidence type="ECO:0000256" key="1">
    <source>
        <dbReference type="ARBA" id="ARBA00018672"/>
    </source>
</evidence>
<keyword evidence="2 8" id="KW-0597">Phosphoprotein</keyword>
<evidence type="ECO:0000256" key="5">
    <source>
        <dbReference type="ARBA" id="ARBA00023125"/>
    </source>
</evidence>
<comment type="function">
    <text evidence="7">May play the central regulatory role in sporulation. It may be an element of the effector pathway responsible for the activation of sporulation genes in response to nutritional stress. Spo0A may act in concert with spo0H (a sigma factor) to control the expression of some genes that are critical to the sporulation process.</text>
</comment>
<gene>
    <name evidence="12" type="ORF">SAMN02745207_03713</name>
</gene>
<accession>A0A1M5XLG7</accession>
<evidence type="ECO:0000256" key="6">
    <source>
        <dbReference type="ARBA" id="ARBA00023163"/>
    </source>
</evidence>
<dbReference type="InterPro" id="IPR036388">
    <property type="entry name" value="WH-like_DNA-bd_sf"/>
</dbReference>
<dbReference type="PROSITE" id="PS50110">
    <property type="entry name" value="RESPONSE_REGULATORY"/>
    <property type="match status" value="1"/>
</dbReference>
<dbReference type="GO" id="GO:0000156">
    <property type="term" value="F:phosphorelay response regulator activity"/>
    <property type="evidence" value="ECO:0007669"/>
    <property type="project" value="TreeGrafter"/>
</dbReference>
<keyword evidence="13" id="KW-1185">Reference proteome</keyword>
<dbReference type="SUPFAM" id="SSF46894">
    <property type="entry name" value="C-terminal effector domain of the bipartite response regulators"/>
    <property type="match status" value="1"/>
</dbReference>
<organism evidence="12 13">
    <name type="scientific">Clostridium grantii DSM 8605</name>
    <dbReference type="NCBI Taxonomy" id="1121316"/>
    <lineage>
        <taxon>Bacteria</taxon>
        <taxon>Bacillati</taxon>
        <taxon>Bacillota</taxon>
        <taxon>Clostridia</taxon>
        <taxon>Eubacteriales</taxon>
        <taxon>Clostridiaceae</taxon>
        <taxon>Clostridium</taxon>
    </lineage>
</organism>
<evidence type="ECO:0000256" key="7">
    <source>
        <dbReference type="ARBA" id="ARBA00024867"/>
    </source>
</evidence>
<feature type="DNA-binding region" description="OmpR/PhoB-type" evidence="9">
    <location>
        <begin position="127"/>
        <end position="225"/>
    </location>
</feature>
<dbReference type="PANTHER" id="PTHR48111">
    <property type="entry name" value="REGULATOR OF RPOS"/>
    <property type="match status" value="1"/>
</dbReference>
<dbReference type="SMART" id="SM00448">
    <property type="entry name" value="REC"/>
    <property type="match status" value="1"/>
</dbReference>
<proteinExistence type="predicted"/>
<dbReference type="PROSITE" id="PS51755">
    <property type="entry name" value="OMPR_PHOB"/>
    <property type="match status" value="1"/>
</dbReference>
<dbReference type="SMART" id="SM00862">
    <property type="entry name" value="Trans_reg_C"/>
    <property type="match status" value="1"/>
</dbReference>
<dbReference type="EMBL" id="FQXM01000031">
    <property type="protein sequence ID" value="SHI00103.1"/>
    <property type="molecule type" value="Genomic_DNA"/>
</dbReference>
<dbReference type="SUPFAM" id="SSF52172">
    <property type="entry name" value="CheY-like"/>
    <property type="match status" value="1"/>
</dbReference>
<dbReference type="InterPro" id="IPR011006">
    <property type="entry name" value="CheY-like_superfamily"/>
</dbReference>
<dbReference type="Gene3D" id="3.40.50.2300">
    <property type="match status" value="1"/>
</dbReference>